<gene>
    <name evidence="2" type="ORF">TBIB3V08_LOCUS8319</name>
</gene>
<dbReference type="EMBL" id="OD567650">
    <property type="protein sequence ID" value="CAD7445979.1"/>
    <property type="molecule type" value="Genomic_DNA"/>
</dbReference>
<feature type="transmembrane region" description="Helical" evidence="1">
    <location>
        <begin position="89"/>
        <end position="111"/>
    </location>
</feature>
<accession>A0A7R9F2W0</accession>
<evidence type="ECO:0000313" key="2">
    <source>
        <dbReference type="EMBL" id="CAD7445979.1"/>
    </source>
</evidence>
<organism evidence="2">
    <name type="scientific">Timema bartmani</name>
    <dbReference type="NCBI Taxonomy" id="61472"/>
    <lineage>
        <taxon>Eukaryota</taxon>
        <taxon>Metazoa</taxon>
        <taxon>Ecdysozoa</taxon>
        <taxon>Arthropoda</taxon>
        <taxon>Hexapoda</taxon>
        <taxon>Insecta</taxon>
        <taxon>Pterygota</taxon>
        <taxon>Neoptera</taxon>
        <taxon>Polyneoptera</taxon>
        <taxon>Phasmatodea</taxon>
        <taxon>Timematodea</taxon>
        <taxon>Timematoidea</taxon>
        <taxon>Timematidae</taxon>
        <taxon>Timema</taxon>
    </lineage>
</organism>
<keyword evidence="1" id="KW-0812">Transmembrane</keyword>
<keyword evidence="1" id="KW-1133">Transmembrane helix</keyword>
<keyword evidence="1" id="KW-0472">Membrane</keyword>
<dbReference type="AlphaFoldDB" id="A0A7R9F2W0"/>
<name>A0A7R9F2W0_9NEOP</name>
<sequence>MRVSEGVREFEQFFLQAGNGTLLGATDLDPHIARFNNDLLITGSVVNSALTGVGNTREKVMVDVCCLVDGPAVSHGVPGSPIGIPAIKVVMAVLYCVVILASMLSFTGVSACSCMLEHPQQYSCSADFVALSRLKTNQRGTLYGCFSDPTLTQTIDLATSIFD</sequence>
<evidence type="ECO:0000256" key="1">
    <source>
        <dbReference type="SAM" id="Phobius"/>
    </source>
</evidence>
<proteinExistence type="predicted"/>
<protein>
    <submittedName>
        <fullName evidence="2">Uncharacterized protein</fullName>
    </submittedName>
</protein>
<reference evidence="2" key="1">
    <citation type="submission" date="2020-11" db="EMBL/GenBank/DDBJ databases">
        <authorList>
            <person name="Tran Van P."/>
        </authorList>
    </citation>
    <scope>NUCLEOTIDE SEQUENCE</scope>
</reference>